<dbReference type="InterPro" id="IPR034660">
    <property type="entry name" value="DinB/YfiT-like"/>
</dbReference>
<proteinExistence type="predicted"/>
<dbReference type="Proteomes" id="UP000808914">
    <property type="component" value="Unassembled WGS sequence"/>
</dbReference>
<dbReference type="RefSeq" id="WP_205003643.1">
    <property type="nucleotide sequence ID" value="NZ_JAFBER010000011.1"/>
</dbReference>
<reference evidence="2 3" key="1">
    <citation type="submission" date="2021-01" db="EMBL/GenBank/DDBJ databases">
        <title>Genomic Encyclopedia of Type Strains, Phase IV (KMG-IV): sequencing the most valuable type-strain genomes for metagenomic binning, comparative biology and taxonomic classification.</title>
        <authorList>
            <person name="Goeker M."/>
        </authorList>
    </citation>
    <scope>NUCLEOTIDE SEQUENCE [LARGE SCALE GENOMIC DNA]</scope>
    <source>
        <strain evidence="2 3">DSM 28236</strain>
    </source>
</reference>
<dbReference type="SUPFAM" id="SSF109854">
    <property type="entry name" value="DinB/YfiT-like putative metalloenzymes"/>
    <property type="match status" value="1"/>
</dbReference>
<sequence length="150" mass="17590">MNEEQLFYQFNFARQSTLKELDETTIEQADKMLEGFSNNIHWNFGHILVASEHIFHFVEENAVLPKPYWDFFNPGTSPKEWHGTPPSMKEVRAHLEDQAKRLEKATRGRLDSEMEKTFFGMKTIGELIFFFTCHENLHLGTIKGLKQALR</sequence>
<gene>
    <name evidence="2" type="ORF">JOD45_001943</name>
</gene>
<feature type="domain" description="DinB-like" evidence="1">
    <location>
        <begin position="9"/>
        <end position="142"/>
    </location>
</feature>
<keyword evidence="3" id="KW-1185">Reference proteome</keyword>
<dbReference type="Gene3D" id="1.20.120.450">
    <property type="entry name" value="dinb family like domain"/>
    <property type="match status" value="1"/>
</dbReference>
<dbReference type="EMBL" id="JAFBER010000011">
    <property type="protein sequence ID" value="MBM7645724.1"/>
    <property type="molecule type" value="Genomic_DNA"/>
</dbReference>
<name>A0ABS2Q1X7_9BACL</name>
<evidence type="ECO:0000259" key="1">
    <source>
        <dbReference type="Pfam" id="PF12867"/>
    </source>
</evidence>
<evidence type="ECO:0000313" key="2">
    <source>
        <dbReference type="EMBL" id="MBM7645724.1"/>
    </source>
</evidence>
<dbReference type="Pfam" id="PF12867">
    <property type="entry name" value="DinB_2"/>
    <property type="match status" value="1"/>
</dbReference>
<comment type="caution">
    <text evidence="2">The sequence shown here is derived from an EMBL/GenBank/DDBJ whole genome shotgun (WGS) entry which is preliminary data.</text>
</comment>
<accession>A0ABS2Q1X7</accession>
<dbReference type="InterPro" id="IPR024775">
    <property type="entry name" value="DinB-like"/>
</dbReference>
<protein>
    <submittedName>
        <fullName evidence="2">Damage-inducible protein DinB</fullName>
    </submittedName>
</protein>
<organism evidence="2 3">
    <name type="scientific">Scopulibacillus daqui</name>
    <dbReference type="NCBI Taxonomy" id="1469162"/>
    <lineage>
        <taxon>Bacteria</taxon>
        <taxon>Bacillati</taxon>
        <taxon>Bacillota</taxon>
        <taxon>Bacilli</taxon>
        <taxon>Bacillales</taxon>
        <taxon>Sporolactobacillaceae</taxon>
        <taxon>Scopulibacillus</taxon>
    </lineage>
</organism>
<evidence type="ECO:0000313" key="3">
    <source>
        <dbReference type="Proteomes" id="UP000808914"/>
    </source>
</evidence>